<proteinExistence type="predicted"/>
<evidence type="ECO:0000313" key="3">
    <source>
        <dbReference type="EMBL" id="QGT99647.1"/>
    </source>
</evidence>
<dbReference type="Pfam" id="PF13464">
    <property type="entry name" value="RodZ_C"/>
    <property type="match status" value="1"/>
</dbReference>
<dbReference type="OrthoDB" id="9797543at2"/>
<name>A0A6I6DEU2_9FIRM</name>
<organism evidence="3 4">
    <name type="scientific">Candidatus Syntrophocurvum alkaliphilum</name>
    <dbReference type="NCBI Taxonomy" id="2293317"/>
    <lineage>
        <taxon>Bacteria</taxon>
        <taxon>Bacillati</taxon>
        <taxon>Bacillota</taxon>
        <taxon>Clostridia</taxon>
        <taxon>Eubacteriales</taxon>
        <taxon>Syntrophomonadaceae</taxon>
        <taxon>Candidatus Syntrophocurvum</taxon>
    </lineage>
</organism>
<dbReference type="InterPro" id="IPR010982">
    <property type="entry name" value="Lambda_DNA-bd_dom_sf"/>
</dbReference>
<dbReference type="Proteomes" id="UP000426444">
    <property type="component" value="Chromosome"/>
</dbReference>
<accession>A0A6I6DEU2</accession>
<dbReference type="InterPro" id="IPR025194">
    <property type="entry name" value="RodZ-like_C"/>
</dbReference>
<dbReference type="PANTHER" id="PTHR34475">
    <property type="match status" value="1"/>
</dbReference>
<feature type="transmembrane region" description="Helical" evidence="1">
    <location>
        <begin position="109"/>
        <end position="131"/>
    </location>
</feature>
<gene>
    <name evidence="3" type="ORF">SYNTR_1054</name>
</gene>
<dbReference type="EMBL" id="CP046457">
    <property type="protein sequence ID" value="QGT99647.1"/>
    <property type="molecule type" value="Genomic_DNA"/>
</dbReference>
<dbReference type="RefSeq" id="WP_156203524.1">
    <property type="nucleotide sequence ID" value="NZ_CP046457.1"/>
</dbReference>
<dbReference type="Gene3D" id="1.10.260.40">
    <property type="entry name" value="lambda repressor-like DNA-binding domains"/>
    <property type="match status" value="1"/>
</dbReference>
<dbReference type="Pfam" id="PF13413">
    <property type="entry name" value="HTH_25"/>
    <property type="match status" value="1"/>
</dbReference>
<dbReference type="InterPro" id="IPR050400">
    <property type="entry name" value="Bact_Cytoskel_RodZ"/>
</dbReference>
<sequence>MADIGDKFRKERLSKGYTLEAIEEETKIRKHYLDSIENEEFENLPPKVYAVGFVKRYAKFLDLDPQEMAEEFLQIAYDNTPNEEVLAQISKPNEEKPISYFSKINYKNILAGLIFLFIAIFLGNILVGYFLDKGFGERTEQPPQVVDPRDPVEKEKEITDVEEEATVSLLIEASERCWLEIVVDGEQKFSGVLNIGEEIFYEGEEEIFIHAGNAGGINLTLNGEKLEPIGESWQPEKLTFTAD</sequence>
<dbReference type="AlphaFoldDB" id="A0A6I6DEU2"/>
<dbReference type="PANTHER" id="PTHR34475:SF1">
    <property type="entry name" value="CYTOSKELETON PROTEIN RODZ"/>
    <property type="match status" value="1"/>
</dbReference>
<reference evidence="4" key="1">
    <citation type="journal article" date="2019" name="Microbiology">
        <title>Complete Genome Sequence of an Uncultured Bacterium of the Candidate Phylum Bipolaricaulota.</title>
        <authorList>
            <person name="Kadnikov V.V."/>
            <person name="Mardanov A.V."/>
            <person name="Beletsky A.V."/>
            <person name="Frank Y.A."/>
            <person name="Karnachuk O.V."/>
            <person name="Ravin N.V."/>
        </authorList>
    </citation>
    <scope>NUCLEOTIDE SEQUENCE [LARGE SCALE GENOMIC DNA]</scope>
</reference>
<dbReference type="GO" id="GO:0003677">
    <property type="term" value="F:DNA binding"/>
    <property type="evidence" value="ECO:0007669"/>
    <property type="project" value="InterPro"/>
</dbReference>
<evidence type="ECO:0000259" key="2">
    <source>
        <dbReference type="Pfam" id="PF13464"/>
    </source>
</evidence>
<evidence type="ECO:0000313" key="4">
    <source>
        <dbReference type="Proteomes" id="UP000426444"/>
    </source>
</evidence>
<keyword evidence="1" id="KW-0812">Transmembrane</keyword>
<feature type="domain" description="Cytoskeleton protein RodZ-like C-terminal" evidence="2">
    <location>
        <begin position="171"/>
        <end position="230"/>
    </location>
</feature>
<dbReference type="KEGG" id="salq:SYNTR_1054"/>
<keyword evidence="1" id="KW-0472">Membrane</keyword>
<evidence type="ECO:0000256" key="1">
    <source>
        <dbReference type="SAM" id="Phobius"/>
    </source>
</evidence>
<keyword evidence="1" id="KW-1133">Transmembrane helix</keyword>
<keyword evidence="4" id="KW-1185">Reference proteome</keyword>
<protein>
    <recommendedName>
        <fullName evidence="2">Cytoskeleton protein RodZ-like C-terminal domain-containing protein</fullName>
    </recommendedName>
</protein>